<name>A0A7J6LUZ3_PEROL</name>
<evidence type="ECO:0000256" key="1">
    <source>
        <dbReference type="SAM" id="MobiDB-lite"/>
    </source>
</evidence>
<proteinExistence type="predicted"/>
<protein>
    <submittedName>
        <fullName evidence="2">Uncharacterized protein</fullName>
    </submittedName>
</protein>
<evidence type="ECO:0000313" key="3">
    <source>
        <dbReference type="Proteomes" id="UP000570595"/>
    </source>
</evidence>
<feature type="compositionally biased region" description="Polar residues" evidence="1">
    <location>
        <begin position="20"/>
        <end position="43"/>
    </location>
</feature>
<comment type="caution">
    <text evidence="2">The sequence shown here is derived from an EMBL/GenBank/DDBJ whole genome shotgun (WGS) entry which is preliminary data.</text>
</comment>
<dbReference type="OrthoDB" id="10677016at2759"/>
<gene>
    <name evidence="2" type="ORF">FOZ61_001952</name>
</gene>
<accession>A0A7J6LUZ3</accession>
<reference evidence="2 3" key="1">
    <citation type="submission" date="2020-04" db="EMBL/GenBank/DDBJ databases">
        <title>Perkinsus olseni comparative genomics.</title>
        <authorList>
            <person name="Bogema D.R."/>
        </authorList>
    </citation>
    <scope>NUCLEOTIDE SEQUENCE [LARGE SCALE GENOMIC DNA]</scope>
    <source>
        <strain evidence="2">ATCC PRA-179</strain>
    </source>
</reference>
<evidence type="ECO:0000313" key="2">
    <source>
        <dbReference type="EMBL" id="KAF4663083.1"/>
    </source>
</evidence>
<dbReference type="Proteomes" id="UP000570595">
    <property type="component" value="Unassembled WGS sequence"/>
</dbReference>
<organism evidence="2 3">
    <name type="scientific">Perkinsus olseni</name>
    <name type="common">Perkinsus atlanticus</name>
    <dbReference type="NCBI Taxonomy" id="32597"/>
    <lineage>
        <taxon>Eukaryota</taxon>
        <taxon>Sar</taxon>
        <taxon>Alveolata</taxon>
        <taxon>Perkinsozoa</taxon>
        <taxon>Perkinsea</taxon>
        <taxon>Perkinsida</taxon>
        <taxon>Perkinsidae</taxon>
        <taxon>Perkinsus</taxon>
    </lineage>
</organism>
<dbReference type="AlphaFoldDB" id="A0A7J6LUZ3"/>
<dbReference type="EMBL" id="JABAHT010000151">
    <property type="protein sequence ID" value="KAF4663083.1"/>
    <property type="molecule type" value="Genomic_DNA"/>
</dbReference>
<feature type="region of interest" description="Disordered" evidence="1">
    <location>
        <begin position="20"/>
        <end position="60"/>
    </location>
</feature>
<sequence>MQSSGMNRLGTVSNSRAFSYDSLGSSSTPSHQEPSTFSTTNDSRPVKRRDRASANCKTSHCRAGPRDKAIVSLRALTSVDEKLWDEVAAILSDEKEKISDFSFTALEDMVACLEKVKKPLARSRLSKLYELCRAECGLAAVLKNVEAGAESVNKAAGVEMVAVRRR</sequence>